<sequence>MFATDLRKEVKDPRLIVGDISAIYIKCDHDSKPNSTSQKPSHHQQKKIWSCRHCGSTNKTTAKPMVHFLPMASMFFPSQATQDRNKAQTPHKNFLLNFCYVMFF</sequence>
<gene>
    <name evidence="1" type="ORF">HPP92_002953</name>
</gene>
<dbReference type="EMBL" id="JADCNM010000001">
    <property type="protein sequence ID" value="KAG0502881.1"/>
    <property type="molecule type" value="Genomic_DNA"/>
</dbReference>
<organism evidence="1 2">
    <name type="scientific">Vanilla planifolia</name>
    <name type="common">Vanilla</name>
    <dbReference type="NCBI Taxonomy" id="51239"/>
    <lineage>
        <taxon>Eukaryota</taxon>
        <taxon>Viridiplantae</taxon>
        <taxon>Streptophyta</taxon>
        <taxon>Embryophyta</taxon>
        <taxon>Tracheophyta</taxon>
        <taxon>Spermatophyta</taxon>
        <taxon>Magnoliopsida</taxon>
        <taxon>Liliopsida</taxon>
        <taxon>Asparagales</taxon>
        <taxon>Orchidaceae</taxon>
        <taxon>Vanilloideae</taxon>
        <taxon>Vanilleae</taxon>
        <taxon>Vanilla</taxon>
    </lineage>
</organism>
<protein>
    <submittedName>
        <fullName evidence="1">Uncharacterized protein</fullName>
    </submittedName>
</protein>
<reference evidence="1 2" key="1">
    <citation type="journal article" date="2020" name="Nat. Food">
        <title>A phased Vanilla planifolia genome enables genetic improvement of flavour and production.</title>
        <authorList>
            <person name="Hasing T."/>
            <person name="Tang H."/>
            <person name="Brym M."/>
            <person name="Khazi F."/>
            <person name="Huang T."/>
            <person name="Chambers A.H."/>
        </authorList>
    </citation>
    <scope>NUCLEOTIDE SEQUENCE [LARGE SCALE GENOMIC DNA]</scope>
    <source>
        <tissue evidence="1">Leaf</tissue>
    </source>
</reference>
<evidence type="ECO:0000313" key="1">
    <source>
        <dbReference type="EMBL" id="KAG0502881.1"/>
    </source>
</evidence>
<comment type="caution">
    <text evidence="1">The sequence shown here is derived from an EMBL/GenBank/DDBJ whole genome shotgun (WGS) entry which is preliminary data.</text>
</comment>
<accession>A0A835S2P9</accession>
<proteinExistence type="predicted"/>
<dbReference type="Proteomes" id="UP000639772">
    <property type="component" value="Chromosome 1"/>
</dbReference>
<dbReference type="AlphaFoldDB" id="A0A835S2P9"/>
<name>A0A835S2P9_VANPL</name>
<evidence type="ECO:0000313" key="2">
    <source>
        <dbReference type="Proteomes" id="UP000639772"/>
    </source>
</evidence>